<keyword evidence="4" id="KW-1185">Reference proteome</keyword>
<protein>
    <submittedName>
        <fullName evidence="5">Arrestin_C domain-containing protein</fullName>
    </submittedName>
</protein>
<feature type="domain" description="TPPC8 second Ig-like" evidence="1">
    <location>
        <begin position="74"/>
        <end position="176"/>
    </location>
</feature>
<evidence type="ECO:0000313" key="4">
    <source>
        <dbReference type="Proteomes" id="UP000278627"/>
    </source>
</evidence>
<dbReference type="PANTHER" id="PTHR12975">
    <property type="entry name" value="TRANSPORT PROTEIN TRAPP"/>
    <property type="match status" value="1"/>
</dbReference>
<dbReference type="InterPro" id="IPR024420">
    <property type="entry name" value="TRAPP_III_complex_Trs85"/>
</dbReference>
<dbReference type="InterPro" id="IPR058541">
    <property type="entry name" value="Ig_TPPC8_1st"/>
</dbReference>
<dbReference type="EMBL" id="UZAD01002894">
    <property type="protein sequence ID" value="VDN86093.1"/>
    <property type="molecule type" value="Genomic_DNA"/>
</dbReference>
<sequence>MRVHSLSFNLVVDEINVTYSTPLNIRGPRMNNSKKEKTSLLYGEDYRLTAEVTKEQWPLVEIDLPLKRRLMAFCGQICRFNCDVSNIGVVPVEAFCIVTDHPELISVYEEECPESSTFRSVKCTASAVDVAVGVFNLKHGAIATGQKKRLQLAVRAPTTESLGLNILLICYYRGDNCMVREQRHVIMVDARVILETSLRLVDRATGACVLQLRNLIPSRSSLLAKIELIKIRLLIAHSKINLTSKTCQNSLPQIFLHPLQRRRVELESEQTDSIPFLINGHEGAVSLWFCDEIADIPEWSSPPDRPSEIFDAVSSSKQCTEDENTTVPELDLFFAVLWKANVVNSDGTTSTGKFYH</sequence>
<dbReference type="AlphaFoldDB" id="A0A0N4T9Q6"/>
<feature type="domain" description="TPPC8 first Ig-like" evidence="2">
    <location>
        <begin position="12"/>
        <end position="64"/>
    </location>
</feature>
<gene>
    <name evidence="3" type="ORF">BPAG_LOCUS4907</name>
</gene>
<evidence type="ECO:0000313" key="3">
    <source>
        <dbReference type="EMBL" id="VDN86093.1"/>
    </source>
</evidence>
<dbReference type="Pfam" id="PF24545">
    <property type="entry name" value="Ig_TPPC8_1st"/>
    <property type="match status" value="1"/>
</dbReference>
<evidence type="ECO:0000259" key="1">
    <source>
        <dbReference type="Pfam" id="PF24544"/>
    </source>
</evidence>
<dbReference type="Proteomes" id="UP000278627">
    <property type="component" value="Unassembled WGS sequence"/>
</dbReference>
<reference evidence="5" key="1">
    <citation type="submission" date="2017-02" db="UniProtKB">
        <authorList>
            <consortium name="WormBaseParasite"/>
        </authorList>
    </citation>
    <scope>IDENTIFICATION</scope>
</reference>
<name>A0A0N4T9Q6_BRUPA</name>
<dbReference type="STRING" id="6280.A0A0N4T9Q6"/>
<organism evidence="5">
    <name type="scientific">Brugia pahangi</name>
    <name type="common">Filarial nematode worm</name>
    <dbReference type="NCBI Taxonomy" id="6280"/>
    <lineage>
        <taxon>Eukaryota</taxon>
        <taxon>Metazoa</taxon>
        <taxon>Ecdysozoa</taxon>
        <taxon>Nematoda</taxon>
        <taxon>Chromadorea</taxon>
        <taxon>Rhabditida</taxon>
        <taxon>Spirurina</taxon>
        <taxon>Spiruromorpha</taxon>
        <taxon>Filarioidea</taxon>
        <taxon>Onchocercidae</taxon>
        <taxon>Brugia</taxon>
    </lineage>
</organism>
<evidence type="ECO:0000313" key="5">
    <source>
        <dbReference type="WBParaSite" id="BPAG_0000494301-mRNA-1"/>
    </source>
</evidence>
<reference evidence="3 4" key="2">
    <citation type="submission" date="2018-11" db="EMBL/GenBank/DDBJ databases">
        <authorList>
            <consortium name="Pathogen Informatics"/>
        </authorList>
    </citation>
    <scope>NUCLEOTIDE SEQUENCE [LARGE SCALE GENOMIC DNA]</scope>
</reference>
<dbReference type="Pfam" id="PF24544">
    <property type="entry name" value="Ig_TPPC8_2nd"/>
    <property type="match status" value="1"/>
</dbReference>
<dbReference type="InterPro" id="IPR058538">
    <property type="entry name" value="Ig_TPPC8_2nd"/>
</dbReference>
<proteinExistence type="predicted"/>
<evidence type="ECO:0000259" key="2">
    <source>
        <dbReference type="Pfam" id="PF24545"/>
    </source>
</evidence>
<dbReference type="PANTHER" id="PTHR12975:SF6">
    <property type="entry name" value="TRAFFICKING PROTEIN PARTICLE COMPLEX SUBUNIT 8"/>
    <property type="match status" value="1"/>
</dbReference>
<dbReference type="GO" id="GO:1990072">
    <property type="term" value="C:TRAPPIII protein complex"/>
    <property type="evidence" value="ECO:0007669"/>
    <property type="project" value="TreeGrafter"/>
</dbReference>
<accession>A0A0N4T9Q6</accession>
<dbReference type="WBParaSite" id="BPAG_0000494301-mRNA-1">
    <property type="protein sequence ID" value="BPAG_0000494301-mRNA-1"/>
    <property type="gene ID" value="BPAG_0000494301"/>
</dbReference>